<protein>
    <submittedName>
        <fullName evidence="1">Uncharacterized protein</fullName>
    </submittedName>
</protein>
<accession>A0A952AKG1</accession>
<comment type="caution">
    <text evidence="1">The sequence shown here is derived from an EMBL/GenBank/DDBJ whole genome shotgun (WGS) entry which is preliminary data.</text>
</comment>
<sequence length="223" mass="26008">MNSYINWNEVQIDPTSDAEINALYDQGYVFVRIGKNILQQTRSVRIKLADFTLSSENRRVLRKVENLSLELIKLPISPDNYDWHIHKLGKDFYNNKFGPGIFTASRIKTILTTQELNFNFLLKYSIIDQNCGYAIAYSNSSIMHYAYPFYDFEAYPSNLGMAMMIQAILYAQNEGREYIYLGSVRKASDIYKLQFKGVEYYQKDQWSNDIATLKQEVFETPSI</sequence>
<dbReference type="AlphaFoldDB" id="A0A952AKG1"/>
<gene>
    <name evidence="1" type="ORF">H3C67_02825</name>
</gene>
<dbReference type="SUPFAM" id="SSF55729">
    <property type="entry name" value="Acyl-CoA N-acyltransferases (Nat)"/>
    <property type="match status" value="1"/>
</dbReference>
<evidence type="ECO:0000313" key="2">
    <source>
        <dbReference type="Proteomes" id="UP000781173"/>
    </source>
</evidence>
<dbReference type="InterPro" id="IPR016181">
    <property type="entry name" value="Acyl_CoA_acyltransferase"/>
</dbReference>
<evidence type="ECO:0000313" key="1">
    <source>
        <dbReference type="EMBL" id="MBW7953695.1"/>
    </source>
</evidence>
<dbReference type="Proteomes" id="UP000781173">
    <property type="component" value="Unassembled WGS sequence"/>
</dbReference>
<dbReference type="EMBL" id="JACFOF010000005">
    <property type="protein sequence ID" value="MBW7953695.1"/>
    <property type="molecule type" value="Genomic_DNA"/>
</dbReference>
<reference evidence="1" key="1">
    <citation type="journal article" date="2022" name="ISME J.">
        <title>A general approach to explore prokaryotic protein glycosylation reveals the unique surface layer modulation of an anammox bacterium.</title>
        <authorList>
            <person name="Pabst M."/>
            <person name="Grouzdev D.S."/>
            <person name="Lawson C.E."/>
            <person name="Kleikamp H.B.C."/>
            <person name="de Ram C."/>
            <person name="Louwen R."/>
            <person name="Lin Y.M."/>
            <person name="Lucker S."/>
            <person name="van Loosdrecht M.C.M."/>
            <person name="Laureni M."/>
        </authorList>
    </citation>
    <scope>NUCLEOTIDE SEQUENCE</scope>
    <source>
        <strain evidence="1">BROCD043</strain>
    </source>
</reference>
<organism evidence="1 2">
    <name type="scientific">Candidatus Dojkabacteria bacterium</name>
    <dbReference type="NCBI Taxonomy" id="2099670"/>
    <lineage>
        <taxon>Bacteria</taxon>
        <taxon>Candidatus Dojkabacteria</taxon>
    </lineage>
</organism>
<name>A0A952AKG1_9BACT</name>
<proteinExistence type="predicted"/>